<accession>G1X807</accession>
<dbReference type="AlphaFoldDB" id="G1X807"/>
<dbReference type="RefSeq" id="XP_011120619.1">
    <property type="nucleotide sequence ID" value="XM_011122317.1"/>
</dbReference>
<dbReference type="InParanoid" id="G1X807"/>
<comment type="caution">
    <text evidence="1">The sequence shown here is derived from an EMBL/GenBank/DDBJ whole genome shotgun (WGS) entry which is preliminary data.</text>
</comment>
<name>G1X807_ARTOA</name>
<proteinExistence type="predicted"/>
<dbReference type="EMBL" id="ADOT01000119">
    <property type="protein sequence ID" value="EGX50580.1"/>
    <property type="molecule type" value="Genomic_DNA"/>
</dbReference>
<evidence type="ECO:0000313" key="1">
    <source>
        <dbReference type="EMBL" id="EGX50580.1"/>
    </source>
</evidence>
<sequence>MARLFRRFESEPEVYELEFGETLFGFSNKQGGKLAVCYFYDSGQPMEAAFWDEFYQRILRAYSISLNTNLFFVTRGDYLRNRNLAYEFDNIPAFCIALRIVNAADKDVEKKVRDLIERTAKISPDTTVLPTATRPTEALASACLCTPTQCKFTLPSYNR</sequence>
<keyword evidence="2" id="KW-1185">Reference proteome</keyword>
<gene>
    <name evidence="1" type="ORF">AOL_s00075g6</name>
</gene>
<protein>
    <submittedName>
        <fullName evidence="1">Uncharacterized protein</fullName>
    </submittedName>
</protein>
<reference evidence="1 2" key="1">
    <citation type="journal article" date="2011" name="PLoS Pathog.">
        <title>Genomic and proteomic analyses of the fungus Arthrobotrys oligospora provide insights into nematode-trap formation.</title>
        <authorList>
            <person name="Yang J."/>
            <person name="Wang L."/>
            <person name="Ji X."/>
            <person name="Feng Y."/>
            <person name="Li X."/>
            <person name="Zou C."/>
            <person name="Xu J."/>
            <person name="Ren Y."/>
            <person name="Mi Q."/>
            <person name="Wu J."/>
            <person name="Liu S."/>
            <person name="Liu Y."/>
            <person name="Huang X."/>
            <person name="Wang H."/>
            <person name="Niu X."/>
            <person name="Li J."/>
            <person name="Liang L."/>
            <person name="Luo Y."/>
            <person name="Ji K."/>
            <person name="Zhou W."/>
            <person name="Yu Z."/>
            <person name="Li G."/>
            <person name="Liu Y."/>
            <person name="Li L."/>
            <person name="Qiao M."/>
            <person name="Feng L."/>
            <person name="Zhang K.-Q."/>
        </authorList>
    </citation>
    <scope>NUCLEOTIDE SEQUENCE [LARGE SCALE GENOMIC DNA]</scope>
    <source>
        <strain evidence="2">ATCC 24927 / CBS 115.81 / DSM 1491</strain>
    </source>
</reference>
<dbReference type="HOGENOM" id="CLU_1660295_0_0_1"/>
<organism evidence="1 2">
    <name type="scientific">Arthrobotrys oligospora (strain ATCC 24927 / CBS 115.81 / DSM 1491)</name>
    <name type="common">Nematode-trapping fungus</name>
    <name type="synonym">Didymozoophaga oligospora</name>
    <dbReference type="NCBI Taxonomy" id="756982"/>
    <lineage>
        <taxon>Eukaryota</taxon>
        <taxon>Fungi</taxon>
        <taxon>Dikarya</taxon>
        <taxon>Ascomycota</taxon>
        <taxon>Pezizomycotina</taxon>
        <taxon>Orbiliomycetes</taxon>
        <taxon>Orbiliales</taxon>
        <taxon>Orbiliaceae</taxon>
        <taxon>Orbilia</taxon>
        <taxon>Orbilia oligospora</taxon>
    </lineage>
</organism>
<dbReference type="GeneID" id="22891798"/>
<evidence type="ECO:0000313" key="2">
    <source>
        <dbReference type="Proteomes" id="UP000008784"/>
    </source>
</evidence>
<dbReference type="Proteomes" id="UP000008784">
    <property type="component" value="Unassembled WGS sequence"/>
</dbReference>